<keyword evidence="2" id="KW-0472">Membrane</keyword>
<keyword evidence="5" id="KW-0808">Transferase</keyword>
<feature type="transmembrane region" description="Helical" evidence="2">
    <location>
        <begin position="246"/>
        <end position="264"/>
    </location>
</feature>
<protein>
    <submittedName>
        <fullName evidence="5">Acyltransferase family protein</fullName>
        <ecNumber evidence="5">2.3.1.-</ecNumber>
    </submittedName>
</protein>
<feature type="transmembrane region" description="Helical" evidence="2">
    <location>
        <begin position="221"/>
        <end position="240"/>
    </location>
</feature>
<feature type="domain" description="SGNH" evidence="4">
    <location>
        <begin position="422"/>
        <end position="656"/>
    </location>
</feature>
<feature type="transmembrane region" description="Helical" evidence="2">
    <location>
        <begin position="74"/>
        <end position="94"/>
    </location>
</feature>
<feature type="transmembrane region" description="Helical" evidence="2">
    <location>
        <begin position="168"/>
        <end position="186"/>
    </location>
</feature>
<dbReference type="EC" id="2.3.1.-" evidence="5"/>
<organism evidence="5 6">
    <name type="scientific">Sphingomonas arantia</name>
    <dbReference type="NCBI Taxonomy" id="1460676"/>
    <lineage>
        <taxon>Bacteria</taxon>
        <taxon>Pseudomonadati</taxon>
        <taxon>Pseudomonadota</taxon>
        <taxon>Alphaproteobacteria</taxon>
        <taxon>Sphingomonadales</taxon>
        <taxon>Sphingomonadaceae</taxon>
        <taxon>Sphingomonas</taxon>
    </lineage>
</organism>
<feature type="transmembrane region" description="Helical" evidence="2">
    <location>
        <begin position="192"/>
        <end position="209"/>
    </location>
</feature>
<evidence type="ECO:0000259" key="4">
    <source>
        <dbReference type="Pfam" id="PF19040"/>
    </source>
</evidence>
<dbReference type="RefSeq" id="WP_380927132.1">
    <property type="nucleotide sequence ID" value="NZ_JBHUGS010000001.1"/>
</dbReference>
<feature type="transmembrane region" description="Helical" evidence="2">
    <location>
        <begin position="12"/>
        <end position="29"/>
    </location>
</feature>
<keyword evidence="2" id="KW-1133">Transmembrane helix</keyword>
<dbReference type="InterPro" id="IPR043968">
    <property type="entry name" value="SGNH"/>
</dbReference>
<feature type="transmembrane region" description="Helical" evidence="2">
    <location>
        <begin position="276"/>
        <end position="295"/>
    </location>
</feature>
<sequence>MHIKYRPDIDGLRAVAVGAVVLFHAGFVAFSGGFIGVDVFFVISGYLIGRALFADADDNRLSIARFYERRFRRILPALLVVITVTLVVASFVLLPSELVSFSKSMVASTLFGANFYFQVTQNYFGGVPLSKPLLHMWSLAVEEQYYLVWPIAVLLLYRFGLTRWRTPLIALAIILSLTAAELMLGYSPKTSFYMLPARAWELLAGAIIATGDLPAVRRRTLAEALSALALALILAPVVLYTETIRFPGLSAVPPVLGTALLIHIGQSVQSRTHRLLSLPPFLFIGLISYSLYLWHWPIFSLHFIVAQRDATTAEAIAMLALSVLVAWGSWRFIERPFRRPVPDRAPRRTIAVLLASAFALFAVAGAGLAIVALRGLPQRLPSAARFVDRQRTQPPEIQLGCMFQGELRPDAVSRCFERVRRDPRGKIVLWGDSFARHHIDVLSPRIRAMGLVPVSFIATGCLPTPGVDATFGRGRIDARCGEFSNRVAAELATMPGLRGVVVGARWSNLAGIDFPGGVRDPTARYLMPHGTDIRTLNNSIGALSSALSAIAAAMDRRAVPTTFIDEPPRYPRSAKGCIARAMWSSRPLGICGSDIVEQRRFRTPTVRIFDAALAASPRITRYDPLSLLCTPRCIPFQSGHLLTYDYDHLTRAGSAVALRGFVLPVSPPRAPRNDPAGTAARPGTGTAGTPADRSAPRPGTPPPDRR</sequence>
<evidence type="ECO:0000259" key="3">
    <source>
        <dbReference type="Pfam" id="PF01757"/>
    </source>
</evidence>
<keyword evidence="2" id="KW-0812">Transmembrane</keyword>
<evidence type="ECO:0000313" key="5">
    <source>
        <dbReference type="EMBL" id="MFD1949582.1"/>
    </source>
</evidence>
<feature type="transmembrane region" description="Helical" evidence="2">
    <location>
        <begin position="144"/>
        <end position="161"/>
    </location>
</feature>
<dbReference type="EMBL" id="JBHUGS010000001">
    <property type="protein sequence ID" value="MFD1949582.1"/>
    <property type="molecule type" value="Genomic_DNA"/>
</dbReference>
<feature type="domain" description="Acyltransferase 3" evidence="3">
    <location>
        <begin position="8"/>
        <end position="328"/>
    </location>
</feature>
<feature type="compositionally biased region" description="Low complexity" evidence="1">
    <location>
        <begin position="675"/>
        <end position="691"/>
    </location>
</feature>
<keyword evidence="6" id="KW-1185">Reference proteome</keyword>
<comment type="caution">
    <text evidence="5">The sequence shown here is derived from an EMBL/GenBank/DDBJ whole genome shotgun (WGS) entry which is preliminary data.</text>
</comment>
<keyword evidence="5" id="KW-0012">Acyltransferase</keyword>
<feature type="transmembrane region" description="Helical" evidence="2">
    <location>
        <begin position="315"/>
        <end position="333"/>
    </location>
</feature>
<dbReference type="PANTHER" id="PTHR23028">
    <property type="entry name" value="ACETYLTRANSFERASE"/>
    <property type="match status" value="1"/>
</dbReference>
<dbReference type="Pfam" id="PF19040">
    <property type="entry name" value="SGNH"/>
    <property type="match status" value="1"/>
</dbReference>
<feature type="transmembrane region" description="Helical" evidence="2">
    <location>
        <begin position="35"/>
        <end position="53"/>
    </location>
</feature>
<evidence type="ECO:0000256" key="1">
    <source>
        <dbReference type="SAM" id="MobiDB-lite"/>
    </source>
</evidence>
<dbReference type="InterPro" id="IPR050879">
    <property type="entry name" value="Acyltransferase_3"/>
</dbReference>
<proteinExistence type="predicted"/>
<feature type="region of interest" description="Disordered" evidence="1">
    <location>
        <begin position="664"/>
        <end position="706"/>
    </location>
</feature>
<dbReference type="PANTHER" id="PTHR23028:SF53">
    <property type="entry name" value="ACYL_TRANSF_3 DOMAIN-CONTAINING PROTEIN"/>
    <property type="match status" value="1"/>
</dbReference>
<dbReference type="Proteomes" id="UP001597400">
    <property type="component" value="Unassembled WGS sequence"/>
</dbReference>
<name>A0ABW4TVI5_9SPHN</name>
<dbReference type="Pfam" id="PF01757">
    <property type="entry name" value="Acyl_transf_3"/>
    <property type="match status" value="1"/>
</dbReference>
<evidence type="ECO:0000256" key="2">
    <source>
        <dbReference type="SAM" id="Phobius"/>
    </source>
</evidence>
<accession>A0ABW4TVI5</accession>
<feature type="transmembrane region" description="Helical" evidence="2">
    <location>
        <begin position="353"/>
        <end position="373"/>
    </location>
</feature>
<dbReference type="InterPro" id="IPR002656">
    <property type="entry name" value="Acyl_transf_3_dom"/>
</dbReference>
<reference evidence="6" key="1">
    <citation type="journal article" date="2019" name="Int. J. Syst. Evol. Microbiol.">
        <title>The Global Catalogue of Microorganisms (GCM) 10K type strain sequencing project: providing services to taxonomists for standard genome sequencing and annotation.</title>
        <authorList>
            <consortium name="The Broad Institute Genomics Platform"/>
            <consortium name="The Broad Institute Genome Sequencing Center for Infectious Disease"/>
            <person name="Wu L."/>
            <person name="Ma J."/>
        </authorList>
    </citation>
    <scope>NUCLEOTIDE SEQUENCE [LARGE SCALE GENOMIC DNA]</scope>
    <source>
        <strain evidence="6">CGMCC 1.12702</strain>
    </source>
</reference>
<evidence type="ECO:0000313" key="6">
    <source>
        <dbReference type="Proteomes" id="UP001597400"/>
    </source>
</evidence>
<dbReference type="GO" id="GO:0016746">
    <property type="term" value="F:acyltransferase activity"/>
    <property type="evidence" value="ECO:0007669"/>
    <property type="project" value="UniProtKB-KW"/>
</dbReference>
<gene>
    <name evidence="5" type="ORF">ACFSGX_02225</name>
</gene>